<dbReference type="EMBL" id="AVOT02030169">
    <property type="protein sequence ID" value="MBW0523285.1"/>
    <property type="molecule type" value="Genomic_DNA"/>
</dbReference>
<dbReference type="AlphaFoldDB" id="A0A9Q3I1U3"/>
<reference evidence="2" key="1">
    <citation type="submission" date="2021-03" db="EMBL/GenBank/DDBJ databases">
        <title>Draft genome sequence of rust myrtle Austropuccinia psidii MF-1, a brazilian biotype.</title>
        <authorList>
            <person name="Quecine M.C."/>
            <person name="Pachon D.M.R."/>
            <person name="Bonatelli M.L."/>
            <person name="Correr F.H."/>
            <person name="Franceschini L.M."/>
            <person name="Leite T.F."/>
            <person name="Margarido G.R.A."/>
            <person name="Almeida C.A."/>
            <person name="Ferrarezi J.A."/>
            <person name="Labate C.A."/>
        </authorList>
    </citation>
    <scope>NUCLEOTIDE SEQUENCE</scope>
    <source>
        <strain evidence="2">MF-1</strain>
    </source>
</reference>
<accession>A0A9Q3I1U3</accession>
<name>A0A9Q3I1U3_9BASI</name>
<evidence type="ECO:0000313" key="2">
    <source>
        <dbReference type="EMBL" id="MBW0523285.1"/>
    </source>
</evidence>
<organism evidence="2 3">
    <name type="scientific">Austropuccinia psidii MF-1</name>
    <dbReference type="NCBI Taxonomy" id="1389203"/>
    <lineage>
        <taxon>Eukaryota</taxon>
        <taxon>Fungi</taxon>
        <taxon>Dikarya</taxon>
        <taxon>Basidiomycota</taxon>
        <taxon>Pucciniomycotina</taxon>
        <taxon>Pucciniomycetes</taxon>
        <taxon>Pucciniales</taxon>
        <taxon>Sphaerophragmiaceae</taxon>
        <taxon>Austropuccinia</taxon>
    </lineage>
</organism>
<gene>
    <name evidence="2" type="ORF">O181_063000</name>
</gene>
<dbReference type="Proteomes" id="UP000765509">
    <property type="component" value="Unassembled WGS sequence"/>
</dbReference>
<comment type="caution">
    <text evidence="2">The sequence shown here is derived from an EMBL/GenBank/DDBJ whole genome shotgun (WGS) entry which is preliminary data.</text>
</comment>
<feature type="region of interest" description="Disordered" evidence="1">
    <location>
        <begin position="55"/>
        <end position="78"/>
    </location>
</feature>
<sequence length="120" mass="13542">MTIIYKEGKSHKNADGLSRWPLDNVKRNPAYDPEVATKIPIHLMEMDRRKNFRLSKWAPGSGTPDSVDTDSEGTETPIMGITSSELHNEFFSAVIKPSAKQKQCGILLQLLQQKYRSPDL</sequence>
<proteinExistence type="predicted"/>
<keyword evidence="3" id="KW-1185">Reference proteome</keyword>
<evidence type="ECO:0000256" key="1">
    <source>
        <dbReference type="SAM" id="MobiDB-lite"/>
    </source>
</evidence>
<protein>
    <submittedName>
        <fullName evidence="2">Uncharacterized protein</fullName>
    </submittedName>
</protein>
<evidence type="ECO:0000313" key="3">
    <source>
        <dbReference type="Proteomes" id="UP000765509"/>
    </source>
</evidence>